<reference evidence="9" key="1">
    <citation type="submission" date="2022-06" db="EMBL/GenBank/DDBJ databases">
        <title>Uncovering the hologenomic basis of an extraordinary plant invasion.</title>
        <authorList>
            <person name="Bieker V.C."/>
            <person name="Martin M.D."/>
            <person name="Gilbert T."/>
            <person name="Hodgins K."/>
            <person name="Battlay P."/>
            <person name="Petersen B."/>
            <person name="Wilson J."/>
        </authorList>
    </citation>
    <scope>NUCLEOTIDE SEQUENCE</scope>
    <source>
        <strain evidence="9">AA19_3_7</strain>
        <tissue evidence="9">Leaf</tissue>
    </source>
</reference>
<feature type="short sequence motif" description="GXGXXG" evidence="6">
    <location>
        <begin position="27"/>
        <end position="32"/>
    </location>
</feature>
<evidence type="ECO:0000259" key="8">
    <source>
        <dbReference type="PROSITE" id="PS51635"/>
    </source>
</evidence>
<feature type="short sequence motif" description="DGA/G" evidence="6">
    <location>
        <begin position="202"/>
        <end position="204"/>
    </location>
</feature>
<keyword evidence="4 7" id="KW-0442">Lipid degradation</keyword>
<keyword evidence="2 7" id="KW-0378">Hydrolase</keyword>
<evidence type="ECO:0000256" key="7">
    <source>
        <dbReference type="RuleBase" id="RU361262"/>
    </source>
</evidence>
<dbReference type="AlphaFoldDB" id="A0AAD5GJ68"/>
<name>A0AAD5GJ68_AMBAR</name>
<comment type="caution">
    <text evidence="9">The sequence shown here is derived from an EMBL/GenBank/DDBJ whole genome shotgun (WGS) entry which is preliminary data.</text>
</comment>
<dbReference type="EC" id="3.1.1.-" evidence="7"/>
<dbReference type="GO" id="GO:0047372">
    <property type="term" value="F:monoacylglycerol lipase activity"/>
    <property type="evidence" value="ECO:0007669"/>
    <property type="project" value="TreeGrafter"/>
</dbReference>
<dbReference type="PANTHER" id="PTHR32176">
    <property type="entry name" value="XYLOSE ISOMERASE"/>
    <property type="match status" value="1"/>
</dbReference>
<dbReference type="Pfam" id="PF01734">
    <property type="entry name" value="Patatin"/>
    <property type="match status" value="1"/>
</dbReference>
<evidence type="ECO:0000313" key="9">
    <source>
        <dbReference type="EMBL" id="KAI7744790.1"/>
    </source>
</evidence>
<dbReference type="Proteomes" id="UP001206925">
    <property type="component" value="Unassembled WGS sequence"/>
</dbReference>
<protein>
    <recommendedName>
        <fullName evidence="7">Patatin</fullName>
        <ecNumber evidence="7">3.1.1.-</ecNumber>
    </recommendedName>
</protein>
<accession>A0AAD5GJ68</accession>
<proteinExistence type="inferred from homology"/>
<feature type="domain" description="PNPLA" evidence="8">
    <location>
        <begin position="23"/>
        <end position="215"/>
    </location>
</feature>
<dbReference type="CDD" id="cd07214">
    <property type="entry name" value="Pat17_isozyme_like"/>
    <property type="match status" value="1"/>
</dbReference>
<keyword evidence="3" id="KW-0611">Plant defense</keyword>
<organism evidence="9 10">
    <name type="scientific">Ambrosia artemisiifolia</name>
    <name type="common">Common ragweed</name>
    <dbReference type="NCBI Taxonomy" id="4212"/>
    <lineage>
        <taxon>Eukaryota</taxon>
        <taxon>Viridiplantae</taxon>
        <taxon>Streptophyta</taxon>
        <taxon>Embryophyta</taxon>
        <taxon>Tracheophyta</taxon>
        <taxon>Spermatophyta</taxon>
        <taxon>Magnoliopsida</taxon>
        <taxon>eudicotyledons</taxon>
        <taxon>Gunneridae</taxon>
        <taxon>Pentapetalae</taxon>
        <taxon>asterids</taxon>
        <taxon>campanulids</taxon>
        <taxon>Asterales</taxon>
        <taxon>Asteraceae</taxon>
        <taxon>Asteroideae</taxon>
        <taxon>Heliantheae alliance</taxon>
        <taxon>Heliantheae</taxon>
        <taxon>Ambrosia</taxon>
    </lineage>
</organism>
<evidence type="ECO:0000256" key="5">
    <source>
        <dbReference type="ARBA" id="ARBA00023098"/>
    </source>
</evidence>
<keyword evidence="10" id="KW-1185">Reference proteome</keyword>
<evidence type="ECO:0000256" key="2">
    <source>
        <dbReference type="ARBA" id="ARBA00022801"/>
    </source>
</evidence>
<dbReference type="GO" id="GO:0016042">
    <property type="term" value="P:lipid catabolic process"/>
    <property type="evidence" value="ECO:0007669"/>
    <property type="project" value="UniProtKB-KW"/>
</dbReference>
<dbReference type="InterPro" id="IPR002641">
    <property type="entry name" value="PNPLA_dom"/>
</dbReference>
<gene>
    <name evidence="9" type="ORF">M8C21_016417</name>
</gene>
<dbReference type="PANTHER" id="PTHR32176:SF80">
    <property type="entry name" value="ACYL TRANSFERASE_ACYL HYDROLASE_LYSOPHOSPHOLIPASE-RELATED"/>
    <property type="match status" value="1"/>
</dbReference>
<dbReference type="GO" id="GO:0006952">
    <property type="term" value="P:defense response"/>
    <property type="evidence" value="ECO:0007669"/>
    <property type="project" value="UniProtKB-KW"/>
</dbReference>
<comment type="similarity">
    <text evidence="1 7">Belongs to the patatin family.</text>
</comment>
<evidence type="ECO:0000256" key="1">
    <source>
        <dbReference type="ARBA" id="ARBA00010240"/>
    </source>
</evidence>
<dbReference type="GO" id="GO:0004620">
    <property type="term" value="F:phospholipase activity"/>
    <property type="evidence" value="ECO:0007669"/>
    <property type="project" value="TreeGrafter"/>
</dbReference>
<keyword evidence="5 7" id="KW-0443">Lipid metabolism</keyword>
<evidence type="ECO:0000313" key="10">
    <source>
        <dbReference type="Proteomes" id="UP001206925"/>
    </source>
</evidence>
<comment type="caution">
    <text evidence="6">Lacks conserved residue(s) required for the propagation of feature annotation.</text>
</comment>
<comment type="function">
    <text evidence="7">Lipolytic acyl hydrolase (LAH).</text>
</comment>
<dbReference type="FunFam" id="3.40.1090.10:FF:000005">
    <property type="entry name" value="Patatin"/>
    <property type="match status" value="1"/>
</dbReference>
<dbReference type="EMBL" id="JAMZMK010007441">
    <property type="protein sequence ID" value="KAI7744790.1"/>
    <property type="molecule type" value="Genomic_DNA"/>
</dbReference>
<comment type="domain">
    <text evidence="7">The nitrogen atoms of the two glycine residues in the GGXR motif define the oxyanion hole, and stabilize the oxyanion that forms during the nucleophilic attack by the catalytic serine during substrate cleavage.</text>
</comment>
<evidence type="ECO:0000256" key="4">
    <source>
        <dbReference type="ARBA" id="ARBA00022963"/>
    </source>
</evidence>
<dbReference type="Gene3D" id="3.40.1090.10">
    <property type="entry name" value="Cytosolic phospholipase A2 catalytic domain"/>
    <property type="match status" value="1"/>
</dbReference>
<evidence type="ECO:0000256" key="3">
    <source>
        <dbReference type="ARBA" id="ARBA00022821"/>
    </source>
</evidence>
<evidence type="ECO:0000256" key="6">
    <source>
        <dbReference type="PROSITE-ProRule" id="PRU01161"/>
    </source>
</evidence>
<dbReference type="SUPFAM" id="SSF52151">
    <property type="entry name" value="FabD/lysophospholipase-like"/>
    <property type="match status" value="1"/>
</dbReference>
<dbReference type="InterPro" id="IPR016035">
    <property type="entry name" value="Acyl_Trfase/lysoPLipase"/>
</dbReference>
<dbReference type="PROSITE" id="PS51635">
    <property type="entry name" value="PNPLA"/>
    <property type="match status" value="1"/>
</dbReference>
<sequence length="428" mass="47162">MSFKEEPRSPLQPPTYGNLITILSIDGGGVRGIIPSVILEFLECELQVQLMSIGGLVTAMLTAPNEEGRPLFAAKDLKTFYLEHCPKIFPHDDNLLAPVAKVIKALSGPKYDGEHLHKVTQEKLQEKRLHETLTNIVIPTFDIKCLQPTIFSSYQLKKHPSLDAKLSDICIGTSAAPTYLPSHSFQTKDSEGKLLKEFNLIDGGVAANNPTLVAISEVTKEITTGSPDFFPIKPMDYGRFLVLSLGTGSAEFHVKYDSTKSSSWGVLGWLTGGGSTPLVDVFTQASDDMVDYHISTVFQALHSQENYLRIQDDTLSGDLASMDLATQENLHNLVSVGEKLLKKPVTRVNLGTGICEPYHDTTNEMALKKFAAILHKEKNVRELRSPNTNQGWANQGKRIKDPTTSLAMSIPSETIHHSLPHLHELNLN</sequence>